<evidence type="ECO:0000313" key="2">
    <source>
        <dbReference type="EMBL" id="CAH0383378.1"/>
    </source>
</evidence>
<dbReference type="AlphaFoldDB" id="A0A9P0A3H6"/>
<organism evidence="2 3">
    <name type="scientific">Bemisia tabaci</name>
    <name type="common">Sweetpotato whitefly</name>
    <name type="synonym">Aleurodes tabaci</name>
    <dbReference type="NCBI Taxonomy" id="7038"/>
    <lineage>
        <taxon>Eukaryota</taxon>
        <taxon>Metazoa</taxon>
        <taxon>Ecdysozoa</taxon>
        <taxon>Arthropoda</taxon>
        <taxon>Hexapoda</taxon>
        <taxon>Insecta</taxon>
        <taxon>Pterygota</taxon>
        <taxon>Neoptera</taxon>
        <taxon>Paraneoptera</taxon>
        <taxon>Hemiptera</taxon>
        <taxon>Sternorrhyncha</taxon>
        <taxon>Aleyrodoidea</taxon>
        <taxon>Aleyrodidae</taxon>
        <taxon>Aleyrodinae</taxon>
        <taxon>Bemisia</taxon>
    </lineage>
</organism>
<dbReference type="KEGG" id="btab:109044372"/>
<reference evidence="2" key="1">
    <citation type="submission" date="2021-12" db="EMBL/GenBank/DDBJ databases">
        <authorList>
            <person name="King R."/>
        </authorList>
    </citation>
    <scope>NUCLEOTIDE SEQUENCE</scope>
</reference>
<evidence type="ECO:0000313" key="3">
    <source>
        <dbReference type="Proteomes" id="UP001152759"/>
    </source>
</evidence>
<keyword evidence="3" id="KW-1185">Reference proteome</keyword>
<dbReference type="Pfam" id="PF13896">
    <property type="entry name" value="Glyco_transf_49"/>
    <property type="match status" value="1"/>
</dbReference>
<protein>
    <recommendedName>
        <fullName evidence="4">N-acetyllactosaminide beta-1,3-N-acetylglucosaminyltransferase</fullName>
    </recommendedName>
</protein>
<accession>A0A9P0A3H6</accession>
<dbReference type="EMBL" id="OU963871">
    <property type="protein sequence ID" value="CAH0383378.1"/>
    <property type="molecule type" value="Genomic_DNA"/>
</dbReference>
<evidence type="ECO:0000256" key="1">
    <source>
        <dbReference type="SAM" id="Phobius"/>
    </source>
</evidence>
<gene>
    <name evidence="2" type="ORF">BEMITA_LOCUS2834</name>
</gene>
<dbReference type="PANTHER" id="PTHR47412">
    <property type="entry name" value="FI01434P-RELATED"/>
    <property type="match status" value="1"/>
</dbReference>
<keyword evidence="1" id="KW-0812">Transmembrane</keyword>
<feature type="transmembrane region" description="Helical" evidence="1">
    <location>
        <begin position="16"/>
        <end position="40"/>
    </location>
</feature>
<keyword evidence="1" id="KW-1133">Transmembrane helix</keyword>
<dbReference type="Proteomes" id="UP001152759">
    <property type="component" value="Chromosome 10"/>
</dbReference>
<sequence>MAQIKLYQIRLSRLKCFAVMLGVITIVVLLQLSALCKLVWFRGTLFCWLRGADPPLRRDAGLRPPRPAKFRPGAFLRNRTADDHPHCRFRYDLSSSATPELNVSLSPELGDRYRVVYNVIESGAAWGDGDRVTLCSHVTPEFAAHVAELVTRWEGPLSIAAFVPDRDAADLVCAFRTMCRCLEDMSRVSLHLVFPKDAPPKFAPCGRRDGCLLRRQGLTFRARNKMTYPVNVARNAARFGAFTRFILVSDVELYPSGGLESGFVRWITKLGSWELGRVVFVVPVFEVDERSPVPGTKSRLLALHQEERAVYFHKWICAHCQKFPGIEKWLKRPDAGYGVVQALLISKREYPFHRWEPIFIGTHADPLYSESLTWEGRQDKMTQMHLMCLMSYRFVILDGAFLTHSPGIKRKFESGIERRLKLQYEHQNYLQYNRIVKEASKEYGVNEKCRIH</sequence>
<dbReference type="PANTHER" id="PTHR47412:SF1">
    <property type="entry name" value="FI01434P-RELATED"/>
    <property type="match status" value="1"/>
</dbReference>
<evidence type="ECO:0008006" key="4">
    <source>
        <dbReference type="Google" id="ProtNLM"/>
    </source>
</evidence>
<proteinExistence type="predicted"/>
<keyword evidence="1" id="KW-0472">Membrane</keyword>
<name>A0A9P0A3H6_BEMTA</name>